<name>D5WBN2_PARAM</name>
<organism evidence="1 2">
    <name type="scientific">Paraburkholderia atlantica</name>
    <dbReference type="NCBI Taxonomy" id="2654982"/>
    <lineage>
        <taxon>Bacteria</taxon>
        <taxon>Pseudomonadati</taxon>
        <taxon>Pseudomonadota</taxon>
        <taxon>Betaproteobacteria</taxon>
        <taxon>Burkholderiales</taxon>
        <taxon>Burkholderiaceae</taxon>
        <taxon>Paraburkholderia</taxon>
    </lineage>
</organism>
<sequence>MSIKAPLGSLNDFERPYTAASQSVGGQTSLFPAYNGHQGLPTRRLAKSPFAEGDFGSLRERL</sequence>
<gene>
    <name evidence="1" type="ordered locus">BC1002_2355</name>
</gene>
<dbReference type="HOGENOM" id="CLU_2895433_0_0_4"/>
<evidence type="ECO:0000313" key="2">
    <source>
        <dbReference type="Proteomes" id="UP000002190"/>
    </source>
</evidence>
<dbReference type="EMBL" id="CP002013">
    <property type="protein sequence ID" value="ADG16410.1"/>
    <property type="molecule type" value="Genomic_DNA"/>
</dbReference>
<dbReference type="AlphaFoldDB" id="D5WBN2"/>
<proteinExistence type="predicted"/>
<reference evidence="1 2" key="1">
    <citation type="submission" date="2010-04" db="EMBL/GenBank/DDBJ databases">
        <title>Complete sequence of chromosome 1 of Burkholderia sp. CCGE1002.</title>
        <authorList>
            <consortium name="US DOE Joint Genome Institute"/>
            <person name="Lucas S."/>
            <person name="Copeland A."/>
            <person name="Lapidus A."/>
            <person name="Cheng J.-F."/>
            <person name="Bruce D."/>
            <person name="Goodwin L."/>
            <person name="Pitluck S."/>
            <person name="Chertkov O."/>
            <person name="Detter J.C."/>
            <person name="Han C."/>
            <person name="Tapia R."/>
            <person name="Land M."/>
            <person name="Hauser L."/>
            <person name="Kyrpides N."/>
            <person name="Ovchinnikova G."/>
            <person name="Martinez-Romero E."/>
            <person name="Hernandez M.A.R."/>
            <person name="Tiedje J.M."/>
            <person name="Woyke T."/>
        </authorList>
    </citation>
    <scope>NUCLEOTIDE SEQUENCE [LARGE SCALE GENOMIC DNA]</scope>
    <source>
        <strain evidence="1 2">CCGE1002</strain>
    </source>
</reference>
<accession>D5WBN2</accession>
<dbReference type="Proteomes" id="UP000002190">
    <property type="component" value="Chromosome 1"/>
</dbReference>
<reference evidence="1 2" key="2">
    <citation type="journal article" date="2012" name="J. Bacteriol.">
        <title>Genome Sequences of Burkholderia sp. Strains CCGE1002 and H160, Isolated from Legume Nodules in Mexico and Brazil.</title>
        <authorList>
            <person name="Ormeno-Orrillo E."/>
            <person name="Rogel M.A."/>
            <person name="Chueire L.M."/>
            <person name="Tiedje J.M."/>
            <person name="Martinez-Romero E."/>
            <person name="Hungria M."/>
        </authorList>
    </citation>
    <scope>NUCLEOTIDE SEQUENCE [LARGE SCALE GENOMIC DNA]</scope>
    <source>
        <strain evidence="1 2">CCGE1002</strain>
    </source>
</reference>
<evidence type="ECO:0000313" key="1">
    <source>
        <dbReference type="EMBL" id="ADG16410.1"/>
    </source>
</evidence>
<dbReference type="KEGG" id="bge:BC1002_2355"/>
<protein>
    <submittedName>
        <fullName evidence="1">Uncharacterized protein</fullName>
    </submittedName>
</protein>